<reference evidence="1 2" key="1">
    <citation type="submission" date="2015-10" db="EMBL/GenBank/DDBJ databases">
        <title>Draft genome sequence of Thermococcus celericrescens strain DSM 17994.</title>
        <authorList>
            <person name="Hong S.-J."/>
            <person name="Park C.-E."/>
            <person name="Shin J.-H."/>
        </authorList>
    </citation>
    <scope>NUCLEOTIDE SEQUENCE [LARGE SCALE GENOMIC DNA]</scope>
    <source>
        <strain evidence="1 2">DSM 17994</strain>
    </source>
</reference>
<sequence>MKKWMTRTFVAVFAVLVLSSLTGALSMVLPKGHTGSVTPAEAMPVAQRHPQWASSNVPNFEDWKNAKLSLPVVYYFPNGTKSAYEFTVLVKGKPDGFILVAAQRYMPPVLEFGKGEAPSKRLGRIGAVRIQGFLTKQHRLLYYGGLSYSVELGNGKAIDIHGRIVSVPKAVKLEFSHKPYILSAEATSDIHRRCLLTWKSIFQMCQLGPQRMTMTIQSRILTTWVPVMTHGPGVTDVPT</sequence>
<dbReference type="STRING" id="227598.APY94_11605"/>
<comment type="caution">
    <text evidence="1">The sequence shown here is derived from an EMBL/GenBank/DDBJ whole genome shotgun (WGS) entry which is preliminary data.</text>
</comment>
<dbReference type="Proteomes" id="UP000053462">
    <property type="component" value="Unassembled WGS sequence"/>
</dbReference>
<keyword evidence="2" id="KW-1185">Reference proteome</keyword>
<dbReference type="AlphaFoldDB" id="A0A100XVT8"/>
<protein>
    <submittedName>
        <fullName evidence="1">Uncharacterized protein</fullName>
    </submittedName>
</protein>
<dbReference type="EMBL" id="LLYW01000045">
    <property type="protein sequence ID" value="KUH31885.1"/>
    <property type="molecule type" value="Genomic_DNA"/>
</dbReference>
<organism evidence="1 2">
    <name type="scientific">Thermococcus celericrescens</name>
    <dbReference type="NCBI Taxonomy" id="227598"/>
    <lineage>
        <taxon>Archaea</taxon>
        <taxon>Methanobacteriati</taxon>
        <taxon>Methanobacteriota</taxon>
        <taxon>Thermococci</taxon>
        <taxon>Thermococcales</taxon>
        <taxon>Thermococcaceae</taxon>
        <taxon>Thermococcus</taxon>
    </lineage>
</organism>
<proteinExistence type="predicted"/>
<evidence type="ECO:0000313" key="1">
    <source>
        <dbReference type="EMBL" id="KUH31885.1"/>
    </source>
</evidence>
<evidence type="ECO:0000313" key="2">
    <source>
        <dbReference type="Proteomes" id="UP000053462"/>
    </source>
</evidence>
<name>A0A100XVT8_9EURY</name>
<accession>A0A100XVT8</accession>
<gene>
    <name evidence="1" type="ORF">APY94_11605</name>
</gene>